<evidence type="ECO:0000256" key="5">
    <source>
        <dbReference type="HAMAP-Rule" id="MF_01600"/>
    </source>
</evidence>
<reference evidence="6" key="1">
    <citation type="submission" date="2016-08" db="EMBL/GenBank/DDBJ databases">
        <title>Complete genome of Cloacibacillus porcorum.</title>
        <authorList>
            <person name="Looft T."/>
            <person name="Bayles D.O."/>
            <person name="Alt D.P."/>
        </authorList>
    </citation>
    <scope>NUCLEOTIDE SEQUENCE [LARGE SCALE GENOMIC DNA]</scope>
    <source>
        <strain evidence="6">CL-84</strain>
    </source>
</reference>
<dbReference type="Pfam" id="PF03699">
    <property type="entry name" value="UPF0182"/>
    <property type="match status" value="1"/>
</dbReference>
<feature type="transmembrane region" description="Helical" evidence="5">
    <location>
        <begin position="235"/>
        <end position="253"/>
    </location>
</feature>
<dbReference type="OrthoDB" id="9763654at2"/>
<feature type="transmembrane region" description="Helical" evidence="5">
    <location>
        <begin position="303"/>
        <end position="320"/>
    </location>
</feature>
<comment type="similarity">
    <text evidence="5">Belongs to the UPF0182 family.</text>
</comment>
<gene>
    <name evidence="6" type="ORF">BED41_12940</name>
</gene>
<protein>
    <recommendedName>
        <fullName evidence="5">UPF0182 protein BED41_12940</fullName>
    </recommendedName>
</protein>
<keyword evidence="1 5" id="KW-1003">Cell membrane</keyword>
<evidence type="ECO:0000256" key="2">
    <source>
        <dbReference type="ARBA" id="ARBA00022692"/>
    </source>
</evidence>
<dbReference type="PANTHER" id="PTHR39344">
    <property type="entry name" value="UPF0182 PROTEIN SLL1060"/>
    <property type="match status" value="1"/>
</dbReference>
<evidence type="ECO:0000256" key="4">
    <source>
        <dbReference type="ARBA" id="ARBA00023136"/>
    </source>
</evidence>
<dbReference type="RefSeq" id="WP_066747095.1">
    <property type="nucleotide sequence ID" value="NZ_CP016757.1"/>
</dbReference>
<accession>A0A1B2I7H3</accession>
<evidence type="ECO:0000313" key="6">
    <source>
        <dbReference type="EMBL" id="ANZ45914.1"/>
    </source>
</evidence>
<comment type="subcellular location">
    <subcellularLocation>
        <location evidence="5">Cell membrane</location>
        <topology evidence="5">Multi-pass membrane protein</topology>
    </subcellularLocation>
</comment>
<keyword evidence="2 5" id="KW-0812">Transmembrane</keyword>
<evidence type="ECO:0000256" key="3">
    <source>
        <dbReference type="ARBA" id="ARBA00022989"/>
    </source>
</evidence>
<dbReference type="InterPro" id="IPR005372">
    <property type="entry name" value="UPF0182"/>
</dbReference>
<dbReference type="GeneID" id="83058751"/>
<keyword evidence="3 5" id="KW-1133">Transmembrane helix</keyword>
<feature type="transmembrane region" description="Helical" evidence="5">
    <location>
        <begin position="47"/>
        <end position="69"/>
    </location>
</feature>
<dbReference type="GO" id="GO:0005886">
    <property type="term" value="C:plasma membrane"/>
    <property type="evidence" value="ECO:0007669"/>
    <property type="project" value="UniProtKB-SubCell"/>
</dbReference>
<dbReference type="AlphaFoldDB" id="A0A1B2I7H3"/>
<keyword evidence="7" id="KW-1185">Reference proteome</keyword>
<dbReference type="HAMAP" id="MF_01600">
    <property type="entry name" value="UPF0182"/>
    <property type="match status" value="1"/>
</dbReference>
<evidence type="ECO:0000256" key="1">
    <source>
        <dbReference type="ARBA" id="ARBA00022475"/>
    </source>
</evidence>
<organism evidence="6 7">
    <name type="scientific">Cloacibacillus porcorum</name>
    <dbReference type="NCBI Taxonomy" id="1197717"/>
    <lineage>
        <taxon>Bacteria</taxon>
        <taxon>Thermotogati</taxon>
        <taxon>Synergistota</taxon>
        <taxon>Synergistia</taxon>
        <taxon>Synergistales</taxon>
        <taxon>Synergistaceae</taxon>
        <taxon>Cloacibacillus</taxon>
    </lineage>
</organism>
<dbReference type="GO" id="GO:0005576">
    <property type="term" value="C:extracellular region"/>
    <property type="evidence" value="ECO:0007669"/>
    <property type="project" value="TreeGrafter"/>
</dbReference>
<feature type="transmembrane region" description="Helical" evidence="5">
    <location>
        <begin position="273"/>
        <end position="296"/>
    </location>
</feature>
<dbReference type="KEGG" id="cpor:BED41_12940"/>
<keyword evidence="4 5" id="KW-0472">Membrane</keyword>
<feature type="transmembrane region" description="Helical" evidence="5">
    <location>
        <begin position="136"/>
        <end position="157"/>
    </location>
</feature>
<proteinExistence type="inferred from homology"/>
<dbReference type="STRING" id="1197717.BED41_12940"/>
<name>A0A1B2I7H3_9BACT</name>
<feature type="transmembrane region" description="Helical" evidence="5">
    <location>
        <begin position="195"/>
        <end position="214"/>
    </location>
</feature>
<dbReference type="Proteomes" id="UP000093044">
    <property type="component" value="Chromosome"/>
</dbReference>
<dbReference type="PANTHER" id="PTHR39344:SF1">
    <property type="entry name" value="UPF0182 PROTEIN SLL1060"/>
    <property type="match status" value="1"/>
</dbReference>
<sequence>MDINDLLRSMMNRPQREWTQGSGDNGENWDDERPQMPRIELPKVKKFWFVAGGLFILFAVVLPWIATFMTDLYWFEAQGFESVFWRRFWAQWELFAAALVPGFIIYSLNWQLAWKRGLRQIDDAGADARAGRRVRLFILGAALLVAAVNALNAMGMWHEFLQFMNKTPFGETDPLFGIDIGFYVFSLPFLKFLQLWTQGVLMLTLIGSAAIYFMTRSVSFTPGRLYVAPAARLHLTLLGALILILWGVGYWVARYELLFSPTGVVFGAGYTDVHVVLPALSILTFAMFAAAALLFVNFFRPMWKFSAVAIGLLLVVGWAARSVVPGLVQQYRVKPNEYEMEKSYLDYHLDYTRRAFGLNKVTSVAFTPEAEVTAAELAADNETVQNIRLWDYSPLLRTYRQLQAIRTYYNFNDVYIDRYMMDGRSRQVMLGVRELDLSRLQNPTWVNTHLEFTHGYGVVMNPVNEIASGGLPYFFMKDIPVRSTVDIPLSRPEIYFGTAPYSYVLVKTDVKEFDYPMGDSNVRSVYQEDGGVAIGSLWRRILFSLRFRDSEILFTGALSKESRVLYNRNVRRAFAQVAPFLIYDAETYPVLIDGRIKWLQDAFTWSERYPYSKPFDTADSTLAIFRGVNYVRNSVKGVADAYTGKMEFYVVDDKDPIIRTWMKIFPGLFRDRGGISEELWQHIRYPEDFFEVQTAVYTTYHMTDTNTYYNREDVWEVTPVGRERRIQPNYVTMKLWGEKSPEFAIIVPYMPLGRDNLIGWMAGRCDPQNYGELLVYQFPKQKLIYGPGQVEALIDQNPEISAQLSLWSQRGSDVIRGDLLVVPIGKSLLYVQPLYLKAEKGELPELKRVIVSTGGRVAWAENFGSALEKLMGQKMTLSTGTKTESVAAAPVAGSSEGGADTDIKALASEAQELYNAAQNAQRNGDWAGYGEKIGQLGEVLGRMRELTD</sequence>
<dbReference type="EMBL" id="CP016757">
    <property type="protein sequence ID" value="ANZ45914.1"/>
    <property type="molecule type" value="Genomic_DNA"/>
</dbReference>
<feature type="transmembrane region" description="Helical" evidence="5">
    <location>
        <begin position="89"/>
        <end position="109"/>
    </location>
</feature>
<evidence type="ECO:0000313" key="7">
    <source>
        <dbReference type="Proteomes" id="UP000093044"/>
    </source>
</evidence>